<evidence type="ECO:0000313" key="1">
    <source>
        <dbReference type="EMBL" id="OJJ03544.1"/>
    </source>
</evidence>
<keyword evidence="2" id="KW-1185">Reference proteome</keyword>
<protein>
    <submittedName>
        <fullName evidence="1">Uncharacterized protein</fullName>
    </submittedName>
</protein>
<evidence type="ECO:0000313" key="2">
    <source>
        <dbReference type="Proteomes" id="UP000184073"/>
    </source>
</evidence>
<sequence length="182" mass="20140">MCRQASHTFAARDKYPIQYLAELCDRQSSHKLSAGTLLIGPGFWGNLQDNVRGLGARGGKACCSAASKSQDLNNRLRLRPLLNPSRCLPECLKLPAVWGRRLQDGPNNILSSVPSKTVDHGNRFHPPGIIRTVPGFCLISKPTMKRLRSRERNAPLSSLITSATSPLTWSRWPPQYGARNAR</sequence>
<proteinExistence type="predicted"/>
<accession>A0A1L9PPT2</accession>
<dbReference type="VEuPathDB" id="FungiDB:ASPVEDRAFT_737559"/>
<dbReference type="EMBL" id="KV878130">
    <property type="protein sequence ID" value="OJJ03544.1"/>
    <property type="molecule type" value="Genomic_DNA"/>
</dbReference>
<dbReference type="GeneID" id="63731730"/>
<dbReference type="RefSeq" id="XP_040669306.1">
    <property type="nucleotide sequence ID" value="XM_040816219.1"/>
</dbReference>
<gene>
    <name evidence="1" type="ORF">ASPVEDRAFT_737559</name>
</gene>
<dbReference type="AlphaFoldDB" id="A0A1L9PPT2"/>
<reference evidence="2" key="1">
    <citation type="journal article" date="2017" name="Genome Biol.">
        <title>Comparative genomics reveals high biological diversity and specific adaptations in the industrially and medically important fungal genus Aspergillus.</title>
        <authorList>
            <person name="de Vries R.P."/>
            <person name="Riley R."/>
            <person name="Wiebenga A."/>
            <person name="Aguilar-Osorio G."/>
            <person name="Amillis S."/>
            <person name="Uchima C.A."/>
            <person name="Anderluh G."/>
            <person name="Asadollahi M."/>
            <person name="Askin M."/>
            <person name="Barry K."/>
            <person name="Battaglia E."/>
            <person name="Bayram O."/>
            <person name="Benocci T."/>
            <person name="Braus-Stromeyer S.A."/>
            <person name="Caldana C."/>
            <person name="Canovas D."/>
            <person name="Cerqueira G.C."/>
            <person name="Chen F."/>
            <person name="Chen W."/>
            <person name="Choi C."/>
            <person name="Clum A."/>
            <person name="Dos Santos R.A."/>
            <person name="Damasio A.R."/>
            <person name="Diallinas G."/>
            <person name="Emri T."/>
            <person name="Fekete E."/>
            <person name="Flipphi M."/>
            <person name="Freyberg S."/>
            <person name="Gallo A."/>
            <person name="Gournas C."/>
            <person name="Habgood R."/>
            <person name="Hainaut M."/>
            <person name="Harispe M.L."/>
            <person name="Henrissat B."/>
            <person name="Hilden K.S."/>
            <person name="Hope R."/>
            <person name="Hossain A."/>
            <person name="Karabika E."/>
            <person name="Karaffa L."/>
            <person name="Karanyi Z."/>
            <person name="Krasevec N."/>
            <person name="Kuo A."/>
            <person name="Kusch H."/>
            <person name="LaButti K."/>
            <person name="Lagendijk E.L."/>
            <person name="Lapidus A."/>
            <person name="Levasseur A."/>
            <person name="Lindquist E."/>
            <person name="Lipzen A."/>
            <person name="Logrieco A.F."/>
            <person name="MacCabe A."/>
            <person name="Maekelae M.R."/>
            <person name="Malavazi I."/>
            <person name="Melin P."/>
            <person name="Meyer V."/>
            <person name="Mielnichuk N."/>
            <person name="Miskei M."/>
            <person name="Molnar A.P."/>
            <person name="Mule G."/>
            <person name="Ngan C.Y."/>
            <person name="Orejas M."/>
            <person name="Orosz E."/>
            <person name="Ouedraogo J.P."/>
            <person name="Overkamp K.M."/>
            <person name="Park H.-S."/>
            <person name="Perrone G."/>
            <person name="Piumi F."/>
            <person name="Punt P.J."/>
            <person name="Ram A.F."/>
            <person name="Ramon A."/>
            <person name="Rauscher S."/>
            <person name="Record E."/>
            <person name="Riano-Pachon D.M."/>
            <person name="Robert V."/>
            <person name="Roehrig J."/>
            <person name="Ruller R."/>
            <person name="Salamov A."/>
            <person name="Salih N.S."/>
            <person name="Samson R.A."/>
            <person name="Sandor E."/>
            <person name="Sanguinetti M."/>
            <person name="Schuetze T."/>
            <person name="Sepcic K."/>
            <person name="Shelest E."/>
            <person name="Sherlock G."/>
            <person name="Sophianopoulou V."/>
            <person name="Squina F.M."/>
            <person name="Sun H."/>
            <person name="Susca A."/>
            <person name="Todd R.B."/>
            <person name="Tsang A."/>
            <person name="Unkles S.E."/>
            <person name="van de Wiele N."/>
            <person name="van Rossen-Uffink D."/>
            <person name="Oliveira J.V."/>
            <person name="Vesth T.C."/>
            <person name="Visser J."/>
            <person name="Yu J.-H."/>
            <person name="Zhou M."/>
            <person name="Andersen M.R."/>
            <person name="Archer D.B."/>
            <person name="Baker S.E."/>
            <person name="Benoit I."/>
            <person name="Brakhage A.A."/>
            <person name="Braus G.H."/>
            <person name="Fischer R."/>
            <person name="Frisvad J.C."/>
            <person name="Goldman G.H."/>
            <person name="Houbraken J."/>
            <person name="Oakley B."/>
            <person name="Pocsi I."/>
            <person name="Scazzocchio C."/>
            <person name="Seiboth B."/>
            <person name="vanKuyk P.A."/>
            <person name="Wortman J."/>
            <person name="Dyer P.S."/>
            <person name="Grigoriev I.V."/>
        </authorList>
    </citation>
    <scope>NUCLEOTIDE SEQUENCE [LARGE SCALE GENOMIC DNA]</scope>
    <source>
        <strain evidence="2">CBS 583.65</strain>
    </source>
</reference>
<organism evidence="1 2">
    <name type="scientific">Aspergillus versicolor CBS 583.65</name>
    <dbReference type="NCBI Taxonomy" id="1036611"/>
    <lineage>
        <taxon>Eukaryota</taxon>
        <taxon>Fungi</taxon>
        <taxon>Dikarya</taxon>
        <taxon>Ascomycota</taxon>
        <taxon>Pezizomycotina</taxon>
        <taxon>Eurotiomycetes</taxon>
        <taxon>Eurotiomycetidae</taxon>
        <taxon>Eurotiales</taxon>
        <taxon>Aspergillaceae</taxon>
        <taxon>Aspergillus</taxon>
        <taxon>Aspergillus subgen. Nidulantes</taxon>
    </lineage>
</organism>
<dbReference type="Proteomes" id="UP000184073">
    <property type="component" value="Unassembled WGS sequence"/>
</dbReference>
<name>A0A1L9PPT2_ASPVE</name>